<evidence type="ECO:0000313" key="9">
    <source>
        <dbReference type="EMBL" id="CTQ65605.1"/>
    </source>
</evidence>
<keyword evidence="10" id="KW-1185">Reference proteome</keyword>
<accession>A0A0M6ZS76</accession>
<dbReference type="GO" id="GO:0005886">
    <property type="term" value="C:plasma membrane"/>
    <property type="evidence" value="ECO:0007669"/>
    <property type="project" value="UniProtKB-SubCell"/>
</dbReference>
<evidence type="ECO:0000256" key="3">
    <source>
        <dbReference type="ARBA" id="ARBA00022692"/>
    </source>
</evidence>
<proteinExistence type="inferred from homology"/>
<reference evidence="10" key="1">
    <citation type="submission" date="2015-07" db="EMBL/GenBank/DDBJ databases">
        <authorList>
            <person name="Rodrigo-Torres Lidia"/>
            <person name="Arahal R.David."/>
        </authorList>
    </citation>
    <scope>NUCLEOTIDE SEQUENCE [LARGE SCALE GENOMIC DNA]</scope>
    <source>
        <strain evidence="10">CECT 5112</strain>
    </source>
</reference>
<feature type="domain" description="MotA/TolQ/ExbB proton channel" evidence="8">
    <location>
        <begin position="105"/>
        <end position="223"/>
    </location>
</feature>
<dbReference type="PANTHER" id="PTHR30625">
    <property type="entry name" value="PROTEIN TOLQ"/>
    <property type="match status" value="1"/>
</dbReference>
<dbReference type="Proteomes" id="UP000053235">
    <property type="component" value="Unassembled WGS sequence"/>
</dbReference>
<protein>
    <submittedName>
        <fullName evidence="9">Colicin uptake protein TolQ</fullName>
    </submittedName>
</protein>
<organism evidence="9 10">
    <name type="scientific">Roseibium alexandrii</name>
    <dbReference type="NCBI Taxonomy" id="388408"/>
    <lineage>
        <taxon>Bacteria</taxon>
        <taxon>Pseudomonadati</taxon>
        <taxon>Pseudomonadota</taxon>
        <taxon>Alphaproteobacteria</taxon>
        <taxon>Hyphomicrobiales</taxon>
        <taxon>Stappiaceae</taxon>
        <taxon>Roseibium</taxon>
    </lineage>
</organism>
<dbReference type="InterPro" id="IPR002898">
    <property type="entry name" value="MotA_ExbB_proton_chnl"/>
</dbReference>
<sequence>MASSASSIDGLLLKMLSWAHSRKVEGMISELTHQIASFLQLGGPVVTVIAGLSVIALALILVKAFEFLVLGVGSNRRAKAGVKLWLSHRPGDALAVIGAPKSAADKAVLTACKLLESRNGKSEIEERVGVQAAGDLHHFAKGVRALEAIAQVAPLIGLFGTVLGMIEAFQALQSAGSNVDPSALAGGIWVALMTTAAGLAVAMPVSLVVTWLEGRLEAERVAIETLTSALLLPSLDHGVEEVDGMPAGAALSYAR</sequence>
<keyword evidence="2" id="KW-1003">Cell membrane</keyword>
<keyword evidence="3 7" id="KW-0812">Transmembrane</keyword>
<gene>
    <name evidence="9" type="ORF">LAX5112_00693</name>
</gene>
<dbReference type="InterPro" id="IPR050790">
    <property type="entry name" value="ExbB/TolQ_transport"/>
</dbReference>
<dbReference type="GO" id="GO:0017038">
    <property type="term" value="P:protein import"/>
    <property type="evidence" value="ECO:0007669"/>
    <property type="project" value="TreeGrafter"/>
</dbReference>
<evidence type="ECO:0000256" key="6">
    <source>
        <dbReference type="RuleBase" id="RU004057"/>
    </source>
</evidence>
<evidence type="ECO:0000256" key="1">
    <source>
        <dbReference type="ARBA" id="ARBA00004651"/>
    </source>
</evidence>
<name>A0A0M6ZS76_9HYPH</name>
<feature type="transmembrane region" description="Helical" evidence="7">
    <location>
        <begin position="45"/>
        <end position="69"/>
    </location>
</feature>
<keyword evidence="6" id="KW-0653">Protein transport</keyword>
<evidence type="ECO:0000256" key="5">
    <source>
        <dbReference type="ARBA" id="ARBA00023136"/>
    </source>
</evidence>
<comment type="similarity">
    <text evidence="6">Belongs to the exbB/tolQ family.</text>
</comment>
<dbReference type="PANTHER" id="PTHR30625:SF11">
    <property type="entry name" value="MOTA_TOLQ_EXBB PROTON CHANNEL DOMAIN-CONTAINING PROTEIN"/>
    <property type="match status" value="1"/>
</dbReference>
<dbReference type="Pfam" id="PF01618">
    <property type="entry name" value="MotA_ExbB"/>
    <property type="match status" value="1"/>
</dbReference>
<comment type="subcellular location">
    <subcellularLocation>
        <location evidence="1">Cell membrane</location>
        <topology evidence="1">Multi-pass membrane protein</topology>
    </subcellularLocation>
    <subcellularLocation>
        <location evidence="6">Membrane</location>
        <topology evidence="6">Multi-pass membrane protein</topology>
    </subcellularLocation>
</comment>
<evidence type="ECO:0000256" key="2">
    <source>
        <dbReference type="ARBA" id="ARBA00022475"/>
    </source>
</evidence>
<evidence type="ECO:0000259" key="8">
    <source>
        <dbReference type="Pfam" id="PF01618"/>
    </source>
</evidence>
<evidence type="ECO:0000256" key="7">
    <source>
        <dbReference type="SAM" id="Phobius"/>
    </source>
</evidence>
<keyword evidence="5 7" id="KW-0472">Membrane</keyword>
<feature type="transmembrane region" description="Helical" evidence="7">
    <location>
        <begin position="148"/>
        <end position="166"/>
    </location>
</feature>
<dbReference type="STRING" id="388408.LAX5112_00693"/>
<dbReference type="EMBL" id="CXWD01000003">
    <property type="protein sequence ID" value="CTQ65605.1"/>
    <property type="molecule type" value="Genomic_DNA"/>
</dbReference>
<dbReference type="AlphaFoldDB" id="A0A0M6ZS76"/>
<feature type="transmembrane region" description="Helical" evidence="7">
    <location>
        <begin position="186"/>
        <end position="212"/>
    </location>
</feature>
<keyword evidence="4 7" id="KW-1133">Transmembrane helix</keyword>
<keyword evidence="6" id="KW-0813">Transport</keyword>
<evidence type="ECO:0000256" key="4">
    <source>
        <dbReference type="ARBA" id="ARBA00022989"/>
    </source>
</evidence>
<evidence type="ECO:0000313" key="10">
    <source>
        <dbReference type="Proteomes" id="UP000053235"/>
    </source>
</evidence>